<protein>
    <submittedName>
        <fullName evidence="2">Uncharacterized protein</fullName>
    </submittedName>
</protein>
<sequence>MAIIPVPTSSTIIEDWFNGFYAALVFITVWTIASNKHYMKSTKVALSGFAILMYICSTVHAAVNWSWFSKAVDGNELPGSTGLFDSLRHIPPWQEAVGNTFFALNILFADSLLIWRCWVLWGRRWWIVFVPAIGTLSGIALAIIAIYSVVQSDIAHDPTEVGKQAHRFVSFSTAYFSTSIATSVIATSLIILRILLVQWSNAKFVSSGREGRGNPYRHVIEIVVESAALYSITLLIFIIFLETKNPNLYYAQNVHAQVAGIAPLLIILRVASNSSRPDSEWTSSIQFGRPAVGSTEQTLSFVSTYENASPTNTLECSSSNRSLKREAV</sequence>
<feature type="transmembrane region" description="Helical" evidence="1">
    <location>
        <begin position="16"/>
        <end position="33"/>
    </location>
</feature>
<proteinExistence type="predicted"/>
<feature type="transmembrane region" description="Helical" evidence="1">
    <location>
        <begin position="218"/>
        <end position="241"/>
    </location>
</feature>
<keyword evidence="1" id="KW-0472">Membrane</keyword>
<keyword evidence="3" id="KW-1185">Reference proteome</keyword>
<feature type="transmembrane region" description="Helical" evidence="1">
    <location>
        <begin position="45"/>
        <end position="68"/>
    </location>
</feature>
<evidence type="ECO:0000313" key="2">
    <source>
        <dbReference type="EMBL" id="KAK7444833.1"/>
    </source>
</evidence>
<name>A0ABR1IYZ3_9AGAR</name>
<evidence type="ECO:0000256" key="1">
    <source>
        <dbReference type="SAM" id="Phobius"/>
    </source>
</evidence>
<feature type="transmembrane region" description="Helical" evidence="1">
    <location>
        <begin position="174"/>
        <end position="197"/>
    </location>
</feature>
<feature type="transmembrane region" description="Helical" evidence="1">
    <location>
        <begin position="253"/>
        <end position="271"/>
    </location>
</feature>
<feature type="transmembrane region" description="Helical" evidence="1">
    <location>
        <begin position="125"/>
        <end position="150"/>
    </location>
</feature>
<organism evidence="2 3">
    <name type="scientific">Marasmiellus scandens</name>
    <dbReference type="NCBI Taxonomy" id="2682957"/>
    <lineage>
        <taxon>Eukaryota</taxon>
        <taxon>Fungi</taxon>
        <taxon>Dikarya</taxon>
        <taxon>Basidiomycota</taxon>
        <taxon>Agaricomycotina</taxon>
        <taxon>Agaricomycetes</taxon>
        <taxon>Agaricomycetidae</taxon>
        <taxon>Agaricales</taxon>
        <taxon>Marasmiineae</taxon>
        <taxon>Omphalotaceae</taxon>
        <taxon>Marasmiellus</taxon>
    </lineage>
</organism>
<dbReference type="Proteomes" id="UP001498398">
    <property type="component" value="Unassembled WGS sequence"/>
</dbReference>
<dbReference type="EMBL" id="JBANRG010000049">
    <property type="protein sequence ID" value="KAK7444833.1"/>
    <property type="molecule type" value="Genomic_DNA"/>
</dbReference>
<feature type="transmembrane region" description="Helical" evidence="1">
    <location>
        <begin position="96"/>
        <end position="118"/>
    </location>
</feature>
<reference evidence="2 3" key="1">
    <citation type="submission" date="2024-01" db="EMBL/GenBank/DDBJ databases">
        <title>A draft genome for the cacao thread blight pathogen Marasmiellus scandens.</title>
        <authorList>
            <person name="Baruah I.K."/>
            <person name="Leung J."/>
            <person name="Bukari Y."/>
            <person name="Amoako-Attah I."/>
            <person name="Meinhardt L.W."/>
            <person name="Bailey B.A."/>
            <person name="Cohen S.P."/>
        </authorList>
    </citation>
    <scope>NUCLEOTIDE SEQUENCE [LARGE SCALE GENOMIC DNA]</scope>
    <source>
        <strain evidence="2 3">GH-19</strain>
    </source>
</reference>
<evidence type="ECO:0000313" key="3">
    <source>
        <dbReference type="Proteomes" id="UP001498398"/>
    </source>
</evidence>
<gene>
    <name evidence="2" type="ORF">VKT23_015150</name>
</gene>
<comment type="caution">
    <text evidence="2">The sequence shown here is derived from an EMBL/GenBank/DDBJ whole genome shotgun (WGS) entry which is preliminary data.</text>
</comment>
<keyword evidence="1" id="KW-0812">Transmembrane</keyword>
<keyword evidence="1" id="KW-1133">Transmembrane helix</keyword>
<accession>A0ABR1IYZ3</accession>